<organism evidence="13 14">
    <name type="scientific">[Myrmecia] bisecta</name>
    <dbReference type="NCBI Taxonomy" id="41462"/>
    <lineage>
        <taxon>Eukaryota</taxon>
        <taxon>Viridiplantae</taxon>
        <taxon>Chlorophyta</taxon>
        <taxon>core chlorophytes</taxon>
        <taxon>Trebouxiophyceae</taxon>
        <taxon>Trebouxiales</taxon>
        <taxon>Trebouxiaceae</taxon>
        <taxon>Myrmecia</taxon>
    </lineage>
</organism>
<comment type="caution">
    <text evidence="13">The sequence shown here is derived from an EMBL/GenBank/DDBJ whole genome shotgun (WGS) entry which is preliminary data.</text>
</comment>
<gene>
    <name evidence="13" type="ORF">WJX72_007418</name>
</gene>
<keyword evidence="4 12" id="KW-0812">Transmembrane</keyword>
<keyword evidence="8 12" id="KW-0472">Membrane</keyword>
<evidence type="ECO:0000256" key="10">
    <source>
        <dbReference type="ARBA" id="ARBA00025631"/>
    </source>
</evidence>
<dbReference type="Proteomes" id="UP001489004">
    <property type="component" value="Unassembled WGS sequence"/>
</dbReference>
<dbReference type="GO" id="GO:0035869">
    <property type="term" value="C:ciliary transition zone"/>
    <property type="evidence" value="ECO:0007669"/>
    <property type="project" value="TreeGrafter"/>
</dbReference>
<dbReference type="EMBL" id="JALJOR010000004">
    <property type="protein sequence ID" value="KAK9818118.1"/>
    <property type="molecule type" value="Genomic_DNA"/>
</dbReference>
<sequence>MSGRLGRRRGEPALVPIRGPVAEDQGYGLASDVASWDPSPDSDLVPLRQPSSARESQRHQSQDAEYGLAADVATPDVEEGGLDVLREVQAAYVTPEGTMLRVNPPGSPTRLTGSRYKYNETTGLLAKEGAGVAINKLATVYVENPGTGAFYRVPDDSRSQKPWVVKALKQPPPGQPQSNTGTEGSSRAPPAPPPAADSHSRRQTWEAEAAGAPQGSPLVALVGSSASALASIALFAQGLLGGFGLLNLFMIYLWDPSHWSSPLTGFLQFYSPIAMSVNRIYYTLITVSLVAACSSFAKDSLLESKRLNYLQMRRMDVVLIFVYGVAFILSVVCTPFDDELQYSYRRIPDFYSLTLNSHFQSRLSLWHWLNLGRVAASGLGWLLVCIKMSSMSLTPVGGTTPSGEQATSALPASVEMATNPLAR</sequence>
<feature type="transmembrane region" description="Helical" evidence="12">
    <location>
        <begin position="280"/>
        <end position="297"/>
    </location>
</feature>
<evidence type="ECO:0000256" key="8">
    <source>
        <dbReference type="ARBA" id="ARBA00023136"/>
    </source>
</evidence>
<dbReference type="Pfam" id="PF15383">
    <property type="entry name" value="TMEM237"/>
    <property type="match status" value="1"/>
</dbReference>
<keyword evidence="6 12" id="KW-1133">Transmembrane helix</keyword>
<protein>
    <submittedName>
        <fullName evidence="13">Uncharacterized protein</fullName>
    </submittedName>
</protein>
<dbReference type="InterPro" id="IPR029409">
    <property type="entry name" value="TMEM237"/>
</dbReference>
<evidence type="ECO:0000256" key="7">
    <source>
        <dbReference type="ARBA" id="ARBA00023069"/>
    </source>
</evidence>
<keyword evidence="14" id="KW-1185">Reference proteome</keyword>
<accession>A0AAW1Q712</accession>
<evidence type="ECO:0000256" key="3">
    <source>
        <dbReference type="ARBA" id="ARBA00008783"/>
    </source>
</evidence>
<keyword evidence="5" id="KW-0970">Cilium biogenesis/degradation</keyword>
<evidence type="ECO:0000313" key="13">
    <source>
        <dbReference type="EMBL" id="KAK9818118.1"/>
    </source>
</evidence>
<evidence type="ECO:0000256" key="2">
    <source>
        <dbReference type="ARBA" id="ARBA00004141"/>
    </source>
</evidence>
<comment type="function">
    <text evidence="10">Component of the transition zone in primary cilia. Required for ciliogenesis.</text>
</comment>
<evidence type="ECO:0000256" key="4">
    <source>
        <dbReference type="ARBA" id="ARBA00022692"/>
    </source>
</evidence>
<keyword evidence="9" id="KW-0966">Cell projection</keyword>
<feature type="region of interest" description="Disordered" evidence="11">
    <location>
        <begin position="1"/>
        <end position="65"/>
    </location>
</feature>
<keyword evidence="7" id="KW-0969">Cilium</keyword>
<proteinExistence type="inferred from homology"/>
<feature type="transmembrane region" description="Helical" evidence="12">
    <location>
        <begin position="232"/>
        <end position="254"/>
    </location>
</feature>
<feature type="transmembrane region" description="Helical" evidence="12">
    <location>
        <begin position="317"/>
        <end position="337"/>
    </location>
</feature>
<evidence type="ECO:0000313" key="14">
    <source>
        <dbReference type="Proteomes" id="UP001489004"/>
    </source>
</evidence>
<feature type="transmembrane region" description="Helical" evidence="12">
    <location>
        <begin position="365"/>
        <end position="384"/>
    </location>
</feature>
<feature type="compositionally biased region" description="Polar residues" evidence="11">
    <location>
        <begin position="176"/>
        <end position="185"/>
    </location>
</feature>
<comment type="similarity">
    <text evidence="3">Belongs to the TMEM237 family.</text>
</comment>
<dbReference type="AlphaFoldDB" id="A0AAW1Q712"/>
<dbReference type="PANTHER" id="PTHR28388">
    <property type="entry name" value="TRANSMEMBRANE PROTEIN 237"/>
    <property type="match status" value="1"/>
</dbReference>
<dbReference type="PANTHER" id="PTHR28388:SF1">
    <property type="entry name" value="TRANSMEMBRANE PROTEIN 237"/>
    <property type="match status" value="1"/>
</dbReference>
<comment type="subcellular location">
    <subcellularLocation>
        <location evidence="1">Cell projection</location>
        <location evidence="1">Cilium</location>
    </subcellularLocation>
    <subcellularLocation>
        <location evidence="2">Membrane</location>
        <topology evidence="2">Multi-pass membrane protein</topology>
    </subcellularLocation>
</comment>
<evidence type="ECO:0000256" key="9">
    <source>
        <dbReference type="ARBA" id="ARBA00023273"/>
    </source>
</evidence>
<evidence type="ECO:0000256" key="11">
    <source>
        <dbReference type="SAM" id="MobiDB-lite"/>
    </source>
</evidence>
<evidence type="ECO:0000256" key="1">
    <source>
        <dbReference type="ARBA" id="ARBA00004138"/>
    </source>
</evidence>
<evidence type="ECO:0000256" key="12">
    <source>
        <dbReference type="SAM" id="Phobius"/>
    </source>
</evidence>
<reference evidence="13 14" key="1">
    <citation type="journal article" date="2024" name="Nat. Commun.">
        <title>Phylogenomics reveals the evolutionary origins of lichenization in chlorophyte algae.</title>
        <authorList>
            <person name="Puginier C."/>
            <person name="Libourel C."/>
            <person name="Otte J."/>
            <person name="Skaloud P."/>
            <person name="Haon M."/>
            <person name="Grisel S."/>
            <person name="Petersen M."/>
            <person name="Berrin J.G."/>
            <person name="Delaux P.M."/>
            <person name="Dal Grande F."/>
            <person name="Keller J."/>
        </authorList>
    </citation>
    <scope>NUCLEOTIDE SEQUENCE [LARGE SCALE GENOMIC DNA]</scope>
    <source>
        <strain evidence="13 14">SAG 2043</strain>
    </source>
</reference>
<evidence type="ECO:0000256" key="6">
    <source>
        <dbReference type="ARBA" id="ARBA00022989"/>
    </source>
</evidence>
<name>A0AAW1Q712_9CHLO</name>
<feature type="region of interest" description="Disordered" evidence="11">
    <location>
        <begin position="167"/>
        <end position="211"/>
    </location>
</feature>
<dbReference type="GO" id="GO:0016020">
    <property type="term" value="C:membrane"/>
    <property type="evidence" value="ECO:0007669"/>
    <property type="project" value="UniProtKB-SubCell"/>
</dbReference>
<dbReference type="GO" id="GO:0060271">
    <property type="term" value="P:cilium assembly"/>
    <property type="evidence" value="ECO:0007669"/>
    <property type="project" value="TreeGrafter"/>
</dbReference>
<evidence type="ECO:0000256" key="5">
    <source>
        <dbReference type="ARBA" id="ARBA00022794"/>
    </source>
</evidence>